<feature type="domain" description="KAP NTPase" evidence="1">
    <location>
        <begin position="21"/>
        <end position="306"/>
    </location>
</feature>
<dbReference type="Proteomes" id="UP000294843">
    <property type="component" value="Unassembled WGS sequence"/>
</dbReference>
<protein>
    <recommendedName>
        <fullName evidence="1">KAP NTPase domain-containing protein</fullName>
    </recommendedName>
</protein>
<evidence type="ECO:0000313" key="2">
    <source>
        <dbReference type="EMBL" id="TDM14316.1"/>
    </source>
</evidence>
<dbReference type="Gene3D" id="3.40.50.300">
    <property type="entry name" value="P-loop containing nucleotide triphosphate hydrolases"/>
    <property type="match status" value="1"/>
</dbReference>
<name>A0A4R6C047_9STAP</name>
<keyword evidence="3" id="KW-1185">Reference proteome</keyword>
<organism evidence="2 3">
    <name type="scientific">Macrococcus bovicus</name>
    <dbReference type="NCBI Taxonomy" id="69968"/>
    <lineage>
        <taxon>Bacteria</taxon>
        <taxon>Bacillati</taxon>
        <taxon>Bacillota</taxon>
        <taxon>Bacilli</taxon>
        <taxon>Bacillales</taxon>
        <taxon>Staphylococcaceae</taxon>
        <taxon>Macrococcus</taxon>
    </lineage>
</organism>
<dbReference type="PANTHER" id="PTHR22674">
    <property type="entry name" value="NTPASE, KAP FAMILY P-LOOP DOMAIN-CONTAINING 1"/>
    <property type="match status" value="1"/>
</dbReference>
<dbReference type="PANTHER" id="PTHR22674:SF6">
    <property type="entry name" value="NTPASE KAP FAMILY P-LOOP DOMAIN-CONTAINING PROTEIN 1"/>
    <property type="match status" value="1"/>
</dbReference>
<accession>A0A4R6C047</accession>
<comment type="caution">
    <text evidence="2">The sequence shown here is derived from an EMBL/GenBank/DDBJ whole genome shotgun (WGS) entry which is preliminary data.</text>
</comment>
<dbReference type="AlphaFoldDB" id="A0A4R6C047"/>
<dbReference type="RefSeq" id="WP_133451503.1">
    <property type="nucleotide sequence ID" value="NZ_SCWF01000004.1"/>
</dbReference>
<proteinExistence type="predicted"/>
<gene>
    <name evidence="2" type="ORF">ERX55_05075</name>
</gene>
<reference evidence="2 3" key="1">
    <citation type="submission" date="2019-01" db="EMBL/GenBank/DDBJ databases">
        <title>Draft genome sequences of the type strains of six Macrococcus species.</title>
        <authorList>
            <person name="Mazhar S."/>
            <person name="Altermann E."/>
            <person name="Hill C."/>
            <person name="Mcauliffe O."/>
        </authorList>
    </citation>
    <scope>NUCLEOTIDE SEQUENCE [LARGE SCALE GENOMIC DNA]</scope>
    <source>
        <strain evidence="2 3">ATCC 51825</strain>
    </source>
</reference>
<dbReference type="OrthoDB" id="88903at2"/>
<dbReference type="InterPro" id="IPR052754">
    <property type="entry name" value="NTPase_KAP_P-loop"/>
</dbReference>
<dbReference type="InterPro" id="IPR011646">
    <property type="entry name" value="KAP_P-loop"/>
</dbReference>
<sequence>MKNGIHDLPINDHNEDTFGVDSYVTALSNFIAESETPITIALQGGWGTGKTSFINLTMKKLEKMNEENASANNFIPVTFNTWQYSQFNLQENLGISFLSYMIDKLSDNALDMDEIIQKAKEVVAAISLIGLNVALAKVGTQYNPKEKGEKLIDPAKAIEELKKNLTEIVEKRLQAKGENSRLVIFIDDLDRLNPVVTVSLLEIIKLFLDIKGCIFVLAVDNKVIQQGIVASKNTSKEKTKSFLDKMIQVPFKLPIEHYNYLSFLSSNIDWFTIDEIDTNVPIGSLENLIRYSVRNNPRGIKRLINNYLLNRQINALLNGSSISSERKLTYNDIKEEILLLSVICMQLSFQPLYITLINAQTYDEVFHLLNLKDVKDDETYKTYLLSKLVNNKLADLYEEDYKDDLGRYIVFLELLTTLLKDLYIKDGDGKMNSEEVVAEFMKIMKRAQLTSGTDGETNYIKREGTGEKEQINISEFIEHKNQYMQDYKLDRNPIIYRKSGNDGQKTLLNPMQPMKAFKVIVEDLFADQQKFEELKNEEKFQNSTELSANLKLGYYYGPKEENHKKTRQVILNIPGEDNILALGHHLGGYESIYTLYKILSEFGIKYDPSNIQIIIEKVKKLD</sequence>
<evidence type="ECO:0000313" key="3">
    <source>
        <dbReference type="Proteomes" id="UP000294843"/>
    </source>
</evidence>
<dbReference type="InterPro" id="IPR027417">
    <property type="entry name" value="P-loop_NTPase"/>
</dbReference>
<dbReference type="EMBL" id="SCWF01000004">
    <property type="protein sequence ID" value="TDM14316.1"/>
    <property type="molecule type" value="Genomic_DNA"/>
</dbReference>
<dbReference type="Pfam" id="PF07693">
    <property type="entry name" value="KAP_NTPase"/>
    <property type="match status" value="1"/>
</dbReference>
<evidence type="ECO:0000259" key="1">
    <source>
        <dbReference type="Pfam" id="PF07693"/>
    </source>
</evidence>
<dbReference type="SUPFAM" id="SSF52540">
    <property type="entry name" value="P-loop containing nucleoside triphosphate hydrolases"/>
    <property type="match status" value="1"/>
</dbReference>